<evidence type="ECO:0000313" key="4">
    <source>
        <dbReference type="Proteomes" id="UP001217754"/>
    </source>
</evidence>
<dbReference type="EMBL" id="CP119959">
    <property type="protein sequence ID" value="WFD38875.1"/>
    <property type="molecule type" value="Genomic_DNA"/>
</dbReference>
<dbReference type="PANTHER" id="PTHR23216:SF1">
    <property type="entry name" value="NUCLEOLAR AND COILED-BODY PHOSPHOPROTEIN 1"/>
    <property type="match status" value="1"/>
</dbReference>
<dbReference type="InterPro" id="IPR007718">
    <property type="entry name" value="Srp40_C"/>
</dbReference>
<organism evidence="3 4">
    <name type="scientific">Malassezia japonica</name>
    <dbReference type="NCBI Taxonomy" id="223818"/>
    <lineage>
        <taxon>Eukaryota</taxon>
        <taxon>Fungi</taxon>
        <taxon>Dikarya</taxon>
        <taxon>Basidiomycota</taxon>
        <taxon>Ustilaginomycotina</taxon>
        <taxon>Malasseziomycetes</taxon>
        <taxon>Malasseziales</taxon>
        <taxon>Malasseziaceae</taxon>
        <taxon>Malassezia</taxon>
    </lineage>
</organism>
<evidence type="ECO:0000313" key="3">
    <source>
        <dbReference type="EMBL" id="WFD38875.1"/>
    </source>
</evidence>
<feature type="region of interest" description="Disordered" evidence="1">
    <location>
        <begin position="77"/>
        <end position="150"/>
    </location>
</feature>
<evidence type="ECO:0000259" key="2">
    <source>
        <dbReference type="Pfam" id="PF05022"/>
    </source>
</evidence>
<dbReference type="GeneID" id="85225489"/>
<dbReference type="Pfam" id="PF05022">
    <property type="entry name" value="SRP40_C"/>
    <property type="match status" value="1"/>
</dbReference>
<protein>
    <submittedName>
        <fullName evidence="3">Jun-like transcription factor</fullName>
    </submittedName>
</protein>
<proteinExistence type="predicted"/>
<dbReference type="InterPro" id="IPR039191">
    <property type="entry name" value="Nopp140-like"/>
</dbReference>
<feature type="compositionally biased region" description="Acidic residues" evidence="1">
    <location>
        <begin position="122"/>
        <end position="143"/>
    </location>
</feature>
<accession>A0AAF0EXQ1</accession>
<feature type="region of interest" description="Disordered" evidence="1">
    <location>
        <begin position="219"/>
        <end position="254"/>
    </location>
</feature>
<dbReference type="AlphaFoldDB" id="A0AAF0EXQ1"/>
<keyword evidence="4" id="KW-1185">Reference proteome</keyword>
<dbReference type="GO" id="GO:0005730">
    <property type="term" value="C:nucleolus"/>
    <property type="evidence" value="ECO:0007669"/>
    <property type="project" value="InterPro"/>
</dbReference>
<reference evidence="3" key="1">
    <citation type="submission" date="2023-03" db="EMBL/GenBank/DDBJ databases">
        <title>Mating type loci evolution in Malassezia.</title>
        <authorList>
            <person name="Coelho M.A."/>
        </authorList>
    </citation>
    <scope>NUCLEOTIDE SEQUENCE</scope>
    <source>
        <strain evidence="3">CBS 9431</strain>
    </source>
</reference>
<feature type="region of interest" description="Disordered" evidence="1">
    <location>
        <begin position="158"/>
        <end position="177"/>
    </location>
</feature>
<feature type="compositionally biased region" description="Basic and acidic residues" evidence="1">
    <location>
        <begin position="90"/>
        <end position="99"/>
    </location>
</feature>
<dbReference type="PANTHER" id="PTHR23216">
    <property type="entry name" value="NUCLEOLAR AND COILED-BODY PHOSPHOPROTEIN 1"/>
    <property type="match status" value="1"/>
</dbReference>
<dbReference type="RefSeq" id="XP_060121772.1">
    <property type="nucleotide sequence ID" value="XM_060265789.1"/>
</dbReference>
<gene>
    <name evidence="3" type="primary">SRP40</name>
    <name evidence="3" type="ORF">MJAP1_001840</name>
</gene>
<feature type="domain" description="Srp40 C-terminal" evidence="2">
    <location>
        <begin position="177"/>
        <end position="249"/>
    </location>
</feature>
<sequence>MAKSSKSEGSESVVVSSDAVKAVHAFLLTHAKPKLAAKLADQYPNLGLSDDAEKAEKISNALVSTVKSALAVPSSELAVALQGEKKKTRKADEATDDKKAKKAKKAKKSKGDEEADVSMADETADVTVEEPEAPEEEPAEEPAEVSITETVAPNAIAVTETVESPAHKKKKKTTGERFQRVKSDQVVFLDDRLRDMSYDAKSGAGDYGARASADLMVTQGKGFTKEKNKKKRGSYRGGLIDQGSHSIKFTYDDE</sequence>
<evidence type="ECO:0000256" key="1">
    <source>
        <dbReference type="SAM" id="MobiDB-lite"/>
    </source>
</evidence>
<dbReference type="Proteomes" id="UP001217754">
    <property type="component" value="Chromosome 2"/>
</dbReference>
<name>A0AAF0EXQ1_9BASI</name>